<reference evidence="1 2" key="1">
    <citation type="journal article" date="2019" name="Int. J. Syst. Evol. Microbiol.">
        <title>The Global Catalogue of Microorganisms (GCM) 10K type strain sequencing project: providing services to taxonomists for standard genome sequencing and annotation.</title>
        <authorList>
            <consortium name="The Broad Institute Genomics Platform"/>
            <consortium name="The Broad Institute Genome Sequencing Center for Infectious Disease"/>
            <person name="Wu L."/>
            <person name="Ma J."/>
        </authorList>
    </citation>
    <scope>NUCLEOTIDE SEQUENCE [LARGE SCALE GENOMIC DNA]</scope>
    <source>
        <strain evidence="1 2">NBRC 111368</strain>
    </source>
</reference>
<organism evidence="1 2">
    <name type="scientific">Halobium palmae</name>
    <dbReference type="NCBI Taxonomy" id="1776492"/>
    <lineage>
        <taxon>Archaea</taxon>
        <taxon>Methanobacteriati</taxon>
        <taxon>Methanobacteriota</taxon>
        <taxon>Stenosarchaea group</taxon>
        <taxon>Halobacteria</taxon>
        <taxon>Halobacteriales</taxon>
        <taxon>Haloferacaceae</taxon>
        <taxon>Halobium</taxon>
    </lineage>
</organism>
<keyword evidence="2" id="KW-1185">Reference proteome</keyword>
<evidence type="ECO:0000313" key="1">
    <source>
        <dbReference type="EMBL" id="MFC6725958.1"/>
    </source>
</evidence>
<protein>
    <submittedName>
        <fullName evidence="1">Uncharacterized protein</fullName>
    </submittedName>
</protein>
<dbReference type="Proteomes" id="UP001596328">
    <property type="component" value="Unassembled WGS sequence"/>
</dbReference>
<sequence length="86" mass="9557">MTTETELTRYVAVLDAAELTDGDERAWAWSERLDDAVRRTSAVDELERGLRERDGRLNWYAPAFALAGVGVPLESEDETLAAISES</sequence>
<proteinExistence type="predicted"/>
<name>A0ABD5S3V5_9EURY</name>
<gene>
    <name evidence="1" type="ORF">ACFQE1_16615</name>
</gene>
<dbReference type="AlphaFoldDB" id="A0ABD5S3V5"/>
<dbReference type="EMBL" id="JBHSWU010000800">
    <property type="protein sequence ID" value="MFC6725958.1"/>
    <property type="molecule type" value="Genomic_DNA"/>
</dbReference>
<comment type="caution">
    <text evidence="1">The sequence shown here is derived from an EMBL/GenBank/DDBJ whole genome shotgun (WGS) entry which is preliminary data.</text>
</comment>
<evidence type="ECO:0000313" key="2">
    <source>
        <dbReference type="Proteomes" id="UP001596328"/>
    </source>
</evidence>
<accession>A0ABD5S3V5</accession>
<feature type="non-terminal residue" evidence="1">
    <location>
        <position position="86"/>
    </location>
</feature>